<proteinExistence type="inferred from homology"/>
<gene>
    <name evidence="2" type="ORF">GFSPODELE1_LOCUS10870</name>
</gene>
<name>A0ABP1E9H9_9APHY</name>
<reference evidence="3" key="1">
    <citation type="submission" date="2024-04" db="EMBL/GenBank/DDBJ databases">
        <authorList>
            <person name="Shaw F."/>
            <person name="Minotto A."/>
        </authorList>
    </citation>
    <scope>NUCLEOTIDE SEQUENCE [LARGE SCALE GENOMIC DNA]</scope>
</reference>
<comment type="similarity">
    <text evidence="1">Belongs to the CTAG/PCC1 family.</text>
</comment>
<keyword evidence="3" id="KW-1185">Reference proteome</keyword>
<dbReference type="PANTHER" id="PTHR31283:SF5">
    <property type="entry name" value="EKC_KEOPS COMPLEX SUBUNIT LAGE3"/>
    <property type="match status" value="1"/>
</dbReference>
<dbReference type="Gene3D" id="3.30.310.50">
    <property type="entry name" value="Alpha-D-phosphohexomutase, C-terminal domain"/>
    <property type="match status" value="1"/>
</dbReference>
<sequence length="99" mass="11114">MSNGDENKWHTVTVRVPFASEQHASIAKQVIEVDRELQPDVVKRTIEVDKNELVATFTTLTVRLARLTVNAFLENVDLVVHTIGEFGEDAERRPSSLAL</sequence>
<evidence type="ECO:0000256" key="1">
    <source>
        <dbReference type="ARBA" id="ARBA00007073"/>
    </source>
</evidence>
<dbReference type="PANTHER" id="PTHR31283">
    <property type="entry name" value="EKC/KEOPS COMPLEX SUBUNIT PCC1 FAMILY MEMBER"/>
    <property type="match status" value="1"/>
</dbReference>
<dbReference type="EMBL" id="OZ037952">
    <property type="protein sequence ID" value="CAL1716681.1"/>
    <property type="molecule type" value="Genomic_DNA"/>
</dbReference>
<protein>
    <recommendedName>
        <fullName evidence="4">Transcription factor Pcc1</fullName>
    </recommendedName>
</protein>
<evidence type="ECO:0008006" key="4">
    <source>
        <dbReference type="Google" id="ProtNLM"/>
    </source>
</evidence>
<evidence type="ECO:0000313" key="3">
    <source>
        <dbReference type="Proteomes" id="UP001497453"/>
    </source>
</evidence>
<evidence type="ECO:0000313" key="2">
    <source>
        <dbReference type="EMBL" id="CAL1716681.1"/>
    </source>
</evidence>
<organism evidence="2 3">
    <name type="scientific">Somion occarium</name>
    <dbReference type="NCBI Taxonomy" id="3059160"/>
    <lineage>
        <taxon>Eukaryota</taxon>
        <taxon>Fungi</taxon>
        <taxon>Dikarya</taxon>
        <taxon>Basidiomycota</taxon>
        <taxon>Agaricomycotina</taxon>
        <taxon>Agaricomycetes</taxon>
        <taxon>Polyporales</taxon>
        <taxon>Cerrenaceae</taxon>
        <taxon>Somion</taxon>
    </lineage>
</organism>
<accession>A0ABP1E9H9</accession>
<dbReference type="Pfam" id="PF09341">
    <property type="entry name" value="Pcc1"/>
    <property type="match status" value="1"/>
</dbReference>
<dbReference type="Proteomes" id="UP001497453">
    <property type="component" value="Chromosome 9"/>
</dbReference>
<dbReference type="InterPro" id="IPR015419">
    <property type="entry name" value="CTAG/Pcc1"/>
</dbReference>